<dbReference type="GO" id="GO:0004818">
    <property type="term" value="F:glutamate-tRNA ligase activity"/>
    <property type="evidence" value="ECO:0007669"/>
    <property type="project" value="UniProtKB-UniRule"/>
</dbReference>
<dbReference type="Pfam" id="PF19269">
    <property type="entry name" value="Anticodon_2"/>
    <property type="match status" value="1"/>
</dbReference>
<name>A0A3D8J1D3_9HELI</name>
<proteinExistence type="inferred from homology"/>
<keyword evidence="5 12" id="KW-0436">Ligase</keyword>
<sequence>MIVTRFAPSPTGHLHIGGLRTALYSYLHARAKKGKFLLRIEDTDTRRNTQEALQGILEAFEWVGLEYDEPVWYQSQRLEIYQEYAKKLLDSKKAYFCYLSPDELQAMREERSGNHTELTRKYRDYTGEIPADVKPCVRIKAPLQGEISFVDGIKGKISFAASEINDFVILRNDGTPTYNFVVAIDDALSNITDLLRGDDHISNTPKQLIIYEALGFAIPRFYHIPMICNEKGQKLSKRDGALSVLEYKRAGILPEALLNFLFRLGYSDGDKEIFSLQEMLECFYPEKINSKASACNFSKLYWLNSEHIKTLDEQTLAALLNLSELHELMRDSKERASVLLCEVKTRVNTLCDFQKGIIEILYAPLASNLNQEKGAVYDESMFHKLFTAQHATTLVDSLKDFSKHLESFCGDNAQAYKTFIHDFSQRLESKIKPSLFMQSLRLALLGKKGGIDLGACIFILGNVAVQKRIESFLLYCRNV</sequence>
<comment type="catalytic activity">
    <reaction evidence="12">
        <text>tRNA(Glu) + L-glutamate + ATP = L-glutamyl-tRNA(Glu) + AMP + diphosphate</text>
        <dbReference type="Rhea" id="RHEA:23540"/>
        <dbReference type="Rhea" id="RHEA-COMP:9663"/>
        <dbReference type="Rhea" id="RHEA-COMP:9680"/>
        <dbReference type="ChEBI" id="CHEBI:29985"/>
        <dbReference type="ChEBI" id="CHEBI:30616"/>
        <dbReference type="ChEBI" id="CHEBI:33019"/>
        <dbReference type="ChEBI" id="CHEBI:78442"/>
        <dbReference type="ChEBI" id="CHEBI:78520"/>
        <dbReference type="ChEBI" id="CHEBI:456215"/>
        <dbReference type="EC" id="6.1.1.17"/>
    </reaction>
</comment>
<feature type="domain" description="Aminoacyl-tRNA synthetase class I anticodon-binding" evidence="14">
    <location>
        <begin position="329"/>
        <end position="472"/>
    </location>
</feature>
<dbReference type="Gene3D" id="3.40.50.620">
    <property type="entry name" value="HUPs"/>
    <property type="match status" value="1"/>
</dbReference>
<dbReference type="HAMAP" id="MF_00022">
    <property type="entry name" value="Glu_tRNA_synth_type1"/>
    <property type="match status" value="1"/>
</dbReference>
<keyword evidence="7 12" id="KW-0067">ATP-binding</keyword>
<evidence type="ECO:0000313" key="15">
    <source>
        <dbReference type="EMBL" id="RDU71317.1"/>
    </source>
</evidence>
<dbReference type="CDD" id="cd00808">
    <property type="entry name" value="GluRS_core"/>
    <property type="match status" value="1"/>
</dbReference>
<comment type="caution">
    <text evidence="15">The sequence shown here is derived from an EMBL/GenBank/DDBJ whole genome shotgun (WGS) entry which is preliminary data.</text>
</comment>
<feature type="short sequence motif" description="'KMSKS' region" evidence="12">
    <location>
        <begin position="234"/>
        <end position="238"/>
    </location>
</feature>
<comment type="function">
    <text evidence="11">Aminoacylates tRNA(Gln) with glutamate. Does not aminoacylate tRNA(Glu).</text>
</comment>
<dbReference type="EC" id="6.1.1.17" evidence="12"/>
<dbReference type="InterPro" id="IPR020751">
    <property type="entry name" value="aa-tRNA-synth_I_codon-bd_sub2"/>
</dbReference>
<dbReference type="InterPro" id="IPR045462">
    <property type="entry name" value="aa-tRNA-synth_I_cd-bd"/>
</dbReference>
<dbReference type="InterPro" id="IPR004527">
    <property type="entry name" value="Glu-tRNA-ligase_bac/mito"/>
</dbReference>
<comment type="similarity">
    <text evidence="2 12">Belongs to the class-I aminoacyl-tRNA synthetase family. Glutamate--tRNA ligase type 1 subfamily.</text>
</comment>
<evidence type="ECO:0000256" key="10">
    <source>
        <dbReference type="ARBA" id="ARBA00050184"/>
    </source>
</evidence>
<dbReference type="PRINTS" id="PR00987">
    <property type="entry name" value="TRNASYNTHGLU"/>
</dbReference>
<dbReference type="InterPro" id="IPR008925">
    <property type="entry name" value="aa_tRNA-synth_I_cd-bd_sf"/>
</dbReference>
<dbReference type="RefSeq" id="WP_104762380.1">
    <property type="nucleotide sequence ID" value="NZ_FZPM01000004.1"/>
</dbReference>
<evidence type="ECO:0000256" key="2">
    <source>
        <dbReference type="ARBA" id="ARBA00007894"/>
    </source>
</evidence>
<evidence type="ECO:0000256" key="5">
    <source>
        <dbReference type="ARBA" id="ARBA00022598"/>
    </source>
</evidence>
<organism evidence="15 16">
    <name type="scientific">Helicobacter aurati</name>
    <dbReference type="NCBI Taxonomy" id="137778"/>
    <lineage>
        <taxon>Bacteria</taxon>
        <taxon>Pseudomonadati</taxon>
        <taxon>Campylobacterota</taxon>
        <taxon>Epsilonproteobacteria</taxon>
        <taxon>Campylobacterales</taxon>
        <taxon>Helicobacteraceae</taxon>
        <taxon>Helicobacter</taxon>
    </lineage>
</organism>
<protein>
    <recommendedName>
        <fullName evidence="12">Glutamate--tRNA ligase</fullName>
        <ecNumber evidence="12">6.1.1.17</ecNumber>
    </recommendedName>
    <alternativeName>
        <fullName evidence="12">Glutamyl-tRNA synthetase</fullName>
        <shortName evidence="12">GluRS</shortName>
    </alternativeName>
</protein>
<dbReference type="OrthoDB" id="9807503at2"/>
<dbReference type="InterPro" id="IPR000924">
    <property type="entry name" value="Glu/Gln-tRNA-synth"/>
</dbReference>
<dbReference type="SUPFAM" id="SSF48163">
    <property type="entry name" value="An anticodon-binding domain of class I aminoacyl-tRNA synthetases"/>
    <property type="match status" value="1"/>
</dbReference>
<dbReference type="PROSITE" id="PS00178">
    <property type="entry name" value="AA_TRNA_LIGASE_I"/>
    <property type="match status" value="1"/>
</dbReference>
<dbReference type="GO" id="GO:0005829">
    <property type="term" value="C:cytosol"/>
    <property type="evidence" value="ECO:0007669"/>
    <property type="project" value="TreeGrafter"/>
</dbReference>
<dbReference type="GO" id="GO:0005524">
    <property type="term" value="F:ATP binding"/>
    <property type="evidence" value="ECO:0007669"/>
    <property type="project" value="UniProtKB-UniRule"/>
</dbReference>
<evidence type="ECO:0000256" key="9">
    <source>
        <dbReference type="ARBA" id="ARBA00023146"/>
    </source>
</evidence>
<dbReference type="GO" id="GO:0000049">
    <property type="term" value="F:tRNA binding"/>
    <property type="evidence" value="ECO:0007669"/>
    <property type="project" value="InterPro"/>
</dbReference>
<reference evidence="15 16" key="1">
    <citation type="submission" date="2018-04" db="EMBL/GenBank/DDBJ databases">
        <title>Novel Campyloabacter and Helicobacter Species and Strains.</title>
        <authorList>
            <person name="Mannion A.J."/>
            <person name="Shen Z."/>
            <person name="Fox J.G."/>
        </authorList>
    </citation>
    <scope>NUCLEOTIDE SEQUENCE [LARGE SCALE GENOMIC DNA]</scope>
    <source>
        <strain evidence="15 16">MIT 97-5075</strain>
    </source>
</reference>
<dbReference type="InterPro" id="IPR001412">
    <property type="entry name" value="aa-tRNA-synth_I_CS"/>
</dbReference>
<dbReference type="PANTHER" id="PTHR43311:SF2">
    <property type="entry name" value="GLUTAMATE--TRNA LIGASE, MITOCHONDRIAL-RELATED"/>
    <property type="match status" value="1"/>
</dbReference>
<dbReference type="InterPro" id="IPR049940">
    <property type="entry name" value="GluQ/Sye"/>
</dbReference>
<dbReference type="Proteomes" id="UP000256424">
    <property type="component" value="Unassembled WGS sequence"/>
</dbReference>
<comment type="caution">
    <text evidence="12">Lacks conserved residue(s) required for the propagation of feature annotation.</text>
</comment>
<dbReference type="GO" id="GO:0006424">
    <property type="term" value="P:glutamyl-tRNA aminoacylation"/>
    <property type="evidence" value="ECO:0007669"/>
    <property type="project" value="UniProtKB-UniRule"/>
</dbReference>
<comment type="function">
    <text evidence="12">Catalyzes the attachment of glutamate to tRNA(Glu) in a two-step reaction: glutamate is first activated by ATP to form Glu-AMP and then transferred to the acceptor end of tRNA(Glu).</text>
</comment>
<keyword evidence="9 12" id="KW-0030">Aminoacyl-tRNA synthetase</keyword>
<dbReference type="InterPro" id="IPR033910">
    <property type="entry name" value="GluRS_core"/>
</dbReference>
<dbReference type="EMBL" id="NXLW01000012">
    <property type="protein sequence ID" value="RDU71317.1"/>
    <property type="molecule type" value="Genomic_DNA"/>
</dbReference>
<comment type="subunit">
    <text evidence="3 12">Monomer.</text>
</comment>
<dbReference type="GO" id="GO:0008270">
    <property type="term" value="F:zinc ion binding"/>
    <property type="evidence" value="ECO:0007669"/>
    <property type="project" value="InterPro"/>
</dbReference>
<dbReference type="FunFam" id="3.40.50.620:FF:000007">
    <property type="entry name" value="Glutamate--tRNA ligase"/>
    <property type="match status" value="1"/>
</dbReference>
<feature type="binding site" evidence="12">
    <location>
        <position position="237"/>
    </location>
    <ligand>
        <name>ATP</name>
        <dbReference type="ChEBI" id="CHEBI:30616"/>
    </ligand>
</feature>
<evidence type="ECO:0000256" key="12">
    <source>
        <dbReference type="HAMAP-Rule" id="MF_00022"/>
    </source>
</evidence>
<evidence type="ECO:0000256" key="7">
    <source>
        <dbReference type="ARBA" id="ARBA00022840"/>
    </source>
</evidence>
<evidence type="ECO:0000256" key="11">
    <source>
        <dbReference type="ARBA" id="ARBA00054667"/>
    </source>
</evidence>
<evidence type="ECO:0000256" key="6">
    <source>
        <dbReference type="ARBA" id="ARBA00022741"/>
    </source>
</evidence>
<dbReference type="AlphaFoldDB" id="A0A3D8J1D3"/>
<comment type="subcellular location">
    <subcellularLocation>
        <location evidence="1 12">Cytoplasm</location>
    </subcellularLocation>
</comment>
<feature type="domain" description="Glutamyl/glutaminyl-tRNA synthetase class Ib catalytic" evidence="13">
    <location>
        <begin position="2"/>
        <end position="302"/>
    </location>
</feature>
<dbReference type="InterPro" id="IPR014729">
    <property type="entry name" value="Rossmann-like_a/b/a_fold"/>
</dbReference>
<comment type="catalytic activity">
    <reaction evidence="10">
        <text>tRNA(Glu) + L-glutamate + ATP = L-glutamyl-tRNA(Gln) + AMP + diphosphate</text>
        <dbReference type="Rhea" id="RHEA:51156"/>
        <dbReference type="Rhea" id="RHEA-COMP:9663"/>
        <dbReference type="Rhea" id="RHEA-COMP:9684"/>
        <dbReference type="ChEBI" id="CHEBI:29985"/>
        <dbReference type="ChEBI" id="CHEBI:30616"/>
        <dbReference type="ChEBI" id="CHEBI:33019"/>
        <dbReference type="ChEBI" id="CHEBI:78442"/>
        <dbReference type="ChEBI" id="CHEBI:78520"/>
        <dbReference type="ChEBI" id="CHEBI:456215"/>
    </reaction>
</comment>
<keyword evidence="4 12" id="KW-0963">Cytoplasm</keyword>
<gene>
    <name evidence="12 15" type="primary">gltX</name>
    <name evidence="15" type="ORF">CQA66_06500</name>
</gene>
<dbReference type="InterPro" id="IPR020058">
    <property type="entry name" value="Glu/Gln-tRNA-synth_Ib_cat-dom"/>
</dbReference>
<evidence type="ECO:0000256" key="4">
    <source>
        <dbReference type="ARBA" id="ARBA00022490"/>
    </source>
</evidence>
<evidence type="ECO:0000259" key="14">
    <source>
        <dbReference type="Pfam" id="PF19269"/>
    </source>
</evidence>
<evidence type="ECO:0000259" key="13">
    <source>
        <dbReference type="Pfam" id="PF00749"/>
    </source>
</evidence>
<keyword evidence="16" id="KW-1185">Reference proteome</keyword>
<evidence type="ECO:0000313" key="16">
    <source>
        <dbReference type="Proteomes" id="UP000256424"/>
    </source>
</evidence>
<feature type="short sequence motif" description="'HIGH' region" evidence="12">
    <location>
        <begin position="8"/>
        <end position="18"/>
    </location>
</feature>
<keyword evidence="6 12" id="KW-0547">Nucleotide-binding</keyword>
<evidence type="ECO:0000256" key="1">
    <source>
        <dbReference type="ARBA" id="ARBA00004496"/>
    </source>
</evidence>
<evidence type="ECO:0000256" key="8">
    <source>
        <dbReference type="ARBA" id="ARBA00022917"/>
    </source>
</evidence>
<evidence type="ECO:0000256" key="3">
    <source>
        <dbReference type="ARBA" id="ARBA00011245"/>
    </source>
</evidence>
<dbReference type="SUPFAM" id="SSF52374">
    <property type="entry name" value="Nucleotidylyl transferase"/>
    <property type="match status" value="1"/>
</dbReference>
<accession>A0A3D8J1D3</accession>
<keyword evidence="8 12" id="KW-0648">Protein biosynthesis</keyword>
<dbReference type="NCBIfam" id="TIGR00464">
    <property type="entry name" value="gltX_bact"/>
    <property type="match status" value="1"/>
</dbReference>
<dbReference type="PANTHER" id="PTHR43311">
    <property type="entry name" value="GLUTAMATE--TRNA LIGASE"/>
    <property type="match status" value="1"/>
</dbReference>
<dbReference type="Pfam" id="PF00749">
    <property type="entry name" value="tRNA-synt_1c"/>
    <property type="match status" value="1"/>
</dbReference>
<dbReference type="Gene3D" id="1.10.10.350">
    <property type="match status" value="1"/>
</dbReference>